<comment type="caution">
    <text evidence="2">The sequence shown here is derived from an EMBL/GenBank/DDBJ whole genome shotgun (WGS) entry which is preliminary data.</text>
</comment>
<dbReference type="Proteomes" id="UP000821866">
    <property type="component" value="Chromosome 7"/>
</dbReference>
<feature type="transmembrane region" description="Helical" evidence="1">
    <location>
        <begin position="21"/>
        <end position="43"/>
    </location>
</feature>
<gene>
    <name evidence="2" type="ORF">HPB51_024564</name>
</gene>
<name>A0A9J6DKS1_RHIMP</name>
<evidence type="ECO:0000256" key="1">
    <source>
        <dbReference type="SAM" id="Phobius"/>
    </source>
</evidence>
<dbReference type="EMBL" id="JABSTU010000009">
    <property type="protein sequence ID" value="KAH8022465.1"/>
    <property type="molecule type" value="Genomic_DNA"/>
</dbReference>
<proteinExistence type="predicted"/>
<reference evidence="2" key="1">
    <citation type="journal article" date="2020" name="Cell">
        <title>Large-Scale Comparative Analyses of Tick Genomes Elucidate Their Genetic Diversity and Vector Capacities.</title>
        <authorList>
            <consortium name="Tick Genome and Microbiome Consortium (TIGMIC)"/>
            <person name="Jia N."/>
            <person name="Wang J."/>
            <person name="Shi W."/>
            <person name="Du L."/>
            <person name="Sun Y."/>
            <person name="Zhan W."/>
            <person name="Jiang J.F."/>
            <person name="Wang Q."/>
            <person name="Zhang B."/>
            <person name="Ji P."/>
            <person name="Bell-Sakyi L."/>
            <person name="Cui X.M."/>
            <person name="Yuan T.T."/>
            <person name="Jiang B.G."/>
            <person name="Yang W.F."/>
            <person name="Lam T.T."/>
            <person name="Chang Q.C."/>
            <person name="Ding S.J."/>
            <person name="Wang X.J."/>
            <person name="Zhu J.G."/>
            <person name="Ruan X.D."/>
            <person name="Zhao L."/>
            <person name="Wei J.T."/>
            <person name="Ye R.Z."/>
            <person name="Que T.C."/>
            <person name="Du C.H."/>
            <person name="Zhou Y.H."/>
            <person name="Cheng J.X."/>
            <person name="Dai P.F."/>
            <person name="Guo W.B."/>
            <person name="Han X.H."/>
            <person name="Huang E.J."/>
            <person name="Li L.F."/>
            <person name="Wei W."/>
            <person name="Gao Y.C."/>
            <person name="Liu J.Z."/>
            <person name="Shao H.Z."/>
            <person name="Wang X."/>
            <person name="Wang C.C."/>
            <person name="Yang T.C."/>
            <person name="Huo Q.B."/>
            <person name="Li W."/>
            <person name="Chen H.Y."/>
            <person name="Chen S.E."/>
            <person name="Zhou L.G."/>
            <person name="Ni X.B."/>
            <person name="Tian J.H."/>
            <person name="Sheng Y."/>
            <person name="Liu T."/>
            <person name="Pan Y.S."/>
            <person name="Xia L.Y."/>
            <person name="Li J."/>
            <person name="Zhao F."/>
            <person name="Cao W.C."/>
        </authorList>
    </citation>
    <scope>NUCLEOTIDE SEQUENCE</scope>
    <source>
        <strain evidence="2">Rmic-2018</strain>
    </source>
</reference>
<keyword evidence="1" id="KW-0472">Membrane</keyword>
<protein>
    <recommendedName>
        <fullName evidence="4">Transmembrane protein</fullName>
    </recommendedName>
</protein>
<sequence length="304" mass="32103">MEENVLQQRPRPVVIVTRKGMYAITAMIAVIGVVCVTALSYSFTDTGKVKISFRPIEEFGFKLKRGRPHRTGFTLPAAPRANRRNFGAPSVPVAHPAAAVASPSGGSLSDAEELCGNNTVVGIDADKAVIRGNTLVGSVLNGSIIEIVNGTVFVNGVQLNCSWFLVNVTLEFPSTDGNYSGVTHVPQPTAKTNNAAAKNVSSRRVPSSAKSHKRRGRDAAVIAATAKTRSGVSGAAEHAAATAKLEGLIPANVSDEMREVKALKHDYALPVVSAAPKANETVLKASEMRSDTAYWTSGKNSFPH</sequence>
<keyword evidence="1" id="KW-0812">Transmembrane</keyword>
<organism evidence="2 3">
    <name type="scientific">Rhipicephalus microplus</name>
    <name type="common">Cattle tick</name>
    <name type="synonym">Boophilus microplus</name>
    <dbReference type="NCBI Taxonomy" id="6941"/>
    <lineage>
        <taxon>Eukaryota</taxon>
        <taxon>Metazoa</taxon>
        <taxon>Ecdysozoa</taxon>
        <taxon>Arthropoda</taxon>
        <taxon>Chelicerata</taxon>
        <taxon>Arachnida</taxon>
        <taxon>Acari</taxon>
        <taxon>Parasitiformes</taxon>
        <taxon>Ixodida</taxon>
        <taxon>Ixodoidea</taxon>
        <taxon>Ixodidae</taxon>
        <taxon>Rhipicephalinae</taxon>
        <taxon>Rhipicephalus</taxon>
        <taxon>Boophilus</taxon>
    </lineage>
</organism>
<evidence type="ECO:0000313" key="2">
    <source>
        <dbReference type="EMBL" id="KAH8022465.1"/>
    </source>
</evidence>
<keyword evidence="3" id="KW-1185">Reference proteome</keyword>
<keyword evidence="1" id="KW-1133">Transmembrane helix</keyword>
<evidence type="ECO:0000313" key="3">
    <source>
        <dbReference type="Proteomes" id="UP000821866"/>
    </source>
</evidence>
<reference evidence="2" key="2">
    <citation type="submission" date="2021-09" db="EMBL/GenBank/DDBJ databases">
        <authorList>
            <person name="Jia N."/>
            <person name="Wang J."/>
            <person name="Shi W."/>
            <person name="Du L."/>
            <person name="Sun Y."/>
            <person name="Zhan W."/>
            <person name="Jiang J."/>
            <person name="Wang Q."/>
            <person name="Zhang B."/>
            <person name="Ji P."/>
            <person name="Sakyi L.B."/>
            <person name="Cui X."/>
            <person name="Yuan T."/>
            <person name="Jiang B."/>
            <person name="Yang W."/>
            <person name="Lam T.T.-Y."/>
            <person name="Chang Q."/>
            <person name="Ding S."/>
            <person name="Wang X."/>
            <person name="Zhu J."/>
            <person name="Ruan X."/>
            <person name="Zhao L."/>
            <person name="Wei J."/>
            <person name="Que T."/>
            <person name="Du C."/>
            <person name="Cheng J."/>
            <person name="Dai P."/>
            <person name="Han X."/>
            <person name="Huang E."/>
            <person name="Gao Y."/>
            <person name="Liu J."/>
            <person name="Shao H."/>
            <person name="Ye R."/>
            <person name="Li L."/>
            <person name="Wei W."/>
            <person name="Wang X."/>
            <person name="Wang C."/>
            <person name="Huo Q."/>
            <person name="Li W."/>
            <person name="Guo W."/>
            <person name="Chen H."/>
            <person name="Chen S."/>
            <person name="Zhou L."/>
            <person name="Zhou L."/>
            <person name="Ni X."/>
            <person name="Tian J."/>
            <person name="Zhou Y."/>
            <person name="Sheng Y."/>
            <person name="Liu T."/>
            <person name="Pan Y."/>
            <person name="Xia L."/>
            <person name="Li J."/>
            <person name="Zhao F."/>
            <person name="Cao W."/>
        </authorList>
    </citation>
    <scope>NUCLEOTIDE SEQUENCE</scope>
    <source>
        <strain evidence="2">Rmic-2018</strain>
        <tissue evidence="2">Larvae</tissue>
    </source>
</reference>
<dbReference type="AlphaFoldDB" id="A0A9J6DKS1"/>
<evidence type="ECO:0008006" key="4">
    <source>
        <dbReference type="Google" id="ProtNLM"/>
    </source>
</evidence>
<accession>A0A9J6DKS1</accession>